<dbReference type="InterPro" id="IPR005467">
    <property type="entry name" value="His_kinase_dom"/>
</dbReference>
<evidence type="ECO:0000259" key="8">
    <source>
        <dbReference type="PROSITE" id="PS50109"/>
    </source>
</evidence>
<dbReference type="InterPro" id="IPR004358">
    <property type="entry name" value="Sig_transdc_His_kin-like_C"/>
</dbReference>
<protein>
    <recommendedName>
        <fullName evidence="3">histidine kinase</fullName>
        <ecNumber evidence="3">2.7.13.3</ecNumber>
    </recommendedName>
</protein>
<keyword evidence="11" id="KW-1185">Reference proteome</keyword>
<evidence type="ECO:0000256" key="7">
    <source>
        <dbReference type="SAM" id="Phobius"/>
    </source>
</evidence>
<dbReference type="SMART" id="SM00387">
    <property type="entry name" value="HATPase_c"/>
    <property type="match status" value="1"/>
</dbReference>
<dbReference type="CDD" id="cd00082">
    <property type="entry name" value="HisKA"/>
    <property type="match status" value="1"/>
</dbReference>
<proteinExistence type="predicted"/>
<keyword evidence="6 10" id="KW-0418">Kinase</keyword>
<evidence type="ECO:0000259" key="9">
    <source>
        <dbReference type="PROSITE" id="PS50885"/>
    </source>
</evidence>
<dbReference type="EMBL" id="AONC01000005">
    <property type="protein sequence ID" value="EXJ16765.1"/>
    <property type="molecule type" value="Genomic_DNA"/>
</dbReference>
<sequence length="496" mass="55366">MGIKTKLILIGLLPLAMAVAFGLILYRGQLELGQLRDQVGRVSEMLDQLEQLESSVRYFVHERSDLERRRGYEILDWLDVRMLALEEGFPEGEGAGILAGMRRQLVQVRWAYMELDGLYLPGLTAVELTRVQGVVARLQSEVAVLKPLVHGLHDLSRRLVIGYSDELWGSAFSLILVSALGVMVLMYPLLYRIASALQGLTRAVRAMSGRGGAVPLTLGLRGDDEFAQLAREFSLMSRSLASAEAAREERARELEVAVRDLENFSYSVSHDLRAPLRAIDGFIRILEEEYGQGLDDEGRRLIGVVSDNARKMERLIDDILALSRAGRLEFEMVRVDMNALVDEVWADLAEQRAESGIRFERGSLPNAVCDPRAIRQVWANLLGNAIKFTSMRDHPLIQVLAEHRGDVIHYLVVDNGVGFDNAYSSKLFQLFQRLHGMNEFEGTGVGLAIVKRFVQRHEGQVDASGRKDGGATFGFTLPVRTEPESGEVHGHRRYAG</sequence>
<reference evidence="10 11" key="1">
    <citation type="submission" date="2012-11" db="EMBL/GenBank/DDBJ databases">
        <title>Genome assembly of Thiorhodococcus sp. AK35.</title>
        <authorList>
            <person name="Nupur N."/>
            <person name="Khatri I."/>
            <person name="Subramanian S."/>
            <person name="Pinnaka A."/>
        </authorList>
    </citation>
    <scope>NUCLEOTIDE SEQUENCE [LARGE SCALE GENOMIC DNA]</scope>
    <source>
        <strain evidence="10 11">AK35</strain>
    </source>
</reference>
<dbReference type="EC" id="2.7.13.3" evidence="3"/>
<keyword evidence="5" id="KW-0808">Transferase</keyword>
<evidence type="ECO:0000313" key="10">
    <source>
        <dbReference type="EMBL" id="EXJ16765.1"/>
    </source>
</evidence>
<dbReference type="PROSITE" id="PS50885">
    <property type="entry name" value="HAMP"/>
    <property type="match status" value="1"/>
</dbReference>
<dbReference type="SUPFAM" id="SSF47384">
    <property type="entry name" value="Homodimeric domain of signal transducing histidine kinase"/>
    <property type="match status" value="1"/>
</dbReference>
<feature type="transmembrane region" description="Helical" evidence="7">
    <location>
        <begin position="6"/>
        <end position="26"/>
    </location>
</feature>
<feature type="domain" description="HAMP" evidence="9">
    <location>
        <begin position="191"/>
        <end position="245"/>
    </location>
</feature>
<dbReference type="PANTHER" id="PTHR42878">
    <property type="entry name" value="TWO-COMPONENT HISTIDINE KINASE"/>
    <property type="match status" value="1"/>
</dbReference>
<dbReference type="InterPro" id="IPR003661">
    <property type="entry name" value="HisK_dim/P_dom"/>
</dbReference>
<dbReference type="GO" id="GO:0007234">
    <property type="term" value="P:osmosensory signaling via phosphorelay pathway"/>
    <property type="evidence" value="ECO:0007669"/>
    <property type="project" value="TreeGrafter"/>
</dbReference>
<gene>
    <name evidence="10" type="ORF">D779_3054</name>
</gene>
<evidence type="ECO:0000256" key="4">
    <source>
        <dbReference type="ARBA" id="ARBA00022553"/>
    </source>
</evidence>
<dbReference type="RefSeq" id="WP_052347727.1">
    <property type="nucleotide sequence ID" value="NZ_AONC01000005.1"/>
</dbReference>
<keyword evidence="4" id="KW-0597">Phosphoprotein</keyword>
<dbReference type="eggNOG" id="COG4251">
    <property type="taxonomic scope" value="Bacteria"/>
</dbReference>
<dbReference type="PROSITE" id="PS50109">
    <property type="entry name" value="HIS_KIN"/>
    <property type="match status" value="1"/>
</dbReference>
<dbReference type="eggNOG" id="COG3850">
    <property type="taxonomic scope" value="Bacteria"/>
</dbReference>
<dbReference type="GO" id="GO:0030295">
    <property type="term" value="F:protein kinase activator activity"/>
    <property type="evidence" value="ECO:0007669"/>
    <property type="project" value="TreeGrafter"/>
</dbReference>
<organism evidence="10 11">
    <name type="scientific">Imhoffiella purpurea</name>
    <dbReference type="NCBI Taxonomy" id="1249627"/>
    <lineage>
        <taxon>Bacteria</taxon>
        <taxon>Pseudomonadati</taxon>
        <taxon>Pseudomonadota</taxon>
        <taxon>Gammaproteobacteria</taxon>
        <taxon>Chromatiales</taxon>
        <taxon>Chromatiaceae</taxon>
        <taxon>Imhoffiella</taxon>
    </lineage>
</organism>
<dbReference type="PANTHER" id="PTHR42878:SF15">
    <property type="entry name" value="BACTERIOPHYTOCHROME"/>
    <property type="match status" value="1"/>
</dbReference>
<dbReference type="InterPro" id="IPR036097">
    <property type="entry name" value="HisK_dim/P_sf"/>
</dbReference>
<dbReference type="PRINTS" id="PR00344">
    <property type="entry name" value="BCTRLSENSOR"/>
</dbReference>
<comment type="subcellular location">
    <subcellularLocation>
        <location evidence="2">Membrane</location>
    </subcellularLocation>
</comment>
<dbReference type="InterPro" id="IPR050351">
    <property type="entry name" value="BphY/WalK/GraS-like"/>
</dbReference>
<evidence type="ECO:0000256" key="5">
    <source>
        <dbReference type="ARBA" id="ARBA00022679"/>
    </source>
</evidence>
<dbReference type="InterPro" id="IPR003660">
    <property type="entry name" value="HAMP_dom"/>
</dbReference>
<keyword evidence="7" id="KW-0812">Transmembrane</keyword>
<evidence type="ECO:0000256" key="2">
    <source>
        <dbReference type="ARBA" id="ARBA00004370"/>
    </source>
</evidence>
<dbReference type="STRING" id="1249627.D779_3054"/>
<dbReference type="SMART" id="SM00388">
    <property type="entry name" value="HisKA"/>
    <property type="match status" value="1"/>
</dbReference>
<keyword evidence="7" id="KW-1133">Transmembrane helix</keyword>
<dbReference type="AlphaFoldDB" id="W9W2G3"/>
<dbReference type="Pfam" id="PF02518">
    <property type="entry name" value="HATPase_c"/>
    <property type="match status" value="1"/>
</dbReference>
<dbReference type="Gene3D" id="1.10.287.130">
    <property type="match status" value="1"/>
</dbReference>
<dbReference type="FunFam" id="3.30.565.10:FF:000006">
    <property type="entry name" value="Sensor histidine kinase WalK"/>
    <property type="match status" value="1"/>
</dbReference>
<dbReference type="GO" id="GO:0005886">
    <property type="term" value="C:plasma membrane"/>
    <property type="evidence" value="ECO:0007669"/>
    <property type="project" value="UniProtKB-ARBA"/>
</dbReference>
<accession>W9W2G3</accession>
<evidence type="ECO:0000256" key="3">
    <source>
        <dbReference type="ARBA" id="ARBA00012438"/>
    </source>
</evidence>
<dbReference type="GO" id="GO:0000156">
    <property type="term" value="F:phosphorelay response regulator activity"/>
    <property type="evidence" value="ECO:0007669"/>
    <property type="project" value="TreeGrafter"/>
</dbReference>
<name>W9W2G3_9GAMM</name>
<dbReference type="Pfam" id="PF00512">
    <property type="entry name" value="HisKA"/>
    <property type="match status" value="1"/>
</dbReference>
<dbReference type="Gene3D" id="6.10.340.10">
    <property type="match status" value="1"/>
</dbReference>
<comment type="catalytic activity">
    <reaction evidence="1">
        <text>ATP + protein L-histidine = ADP + protein N-phospho-L-histidine.</text>
        <dbReference type="EC" id="2.7.13.3"/>
    </reaction>
</comment>
<dbReference type="Proteomes" id="UP000019460">
    <property type="component" value="Unassembled WGS sequence"/>
</dbReference>
<evidence type="ECO:0000256" key="6">
    <source>
        <dbReference type="ARBA" id="ARBA00022777"/>
    </source>
</evidence>
<feature type="domain" description="Histidine kinase" evidence="8">
    <location>
        <begin position="267"/>
        <end position="481"/>
    </location>
</feature>
<evidence type="ECO:0000256" key="1">
    <source>
        <dbReference type="ARBA" id="ARBA00000085"/>
    </source>
</evidence>
<dbReference type="Gene3D" id="3.30.565.10">
    <property type="entry name" value="Histidine kinase-like ATPase, C-terminal domain"/>
    <property type="match status" value="1"/>
</dbReference>
<dbReference type="GO" id="GO:0000155">
    <property type="term" value="F:phosphorelay sensor kinase activity"/>
    <property type="evidence" value="ECO:0007669"/>
    <property type="project" value="InterPro"/>
</dbReference>
<dbReference type="InterPro" id="IPR036890">
    <property type="entry name" value="HATPase_C_sf"/>
</dbReference>
<dbReference type="InterPro" id="IPR003594">
    <property type="entry name" value="HATPase_dom"/>
</dbReference>
<dbReference type="OrthoDB" id="7051794at2"/>
<keyword evidence="7" id="KW-0472">Membrane</keyword>
<comment type="caution">
    <text evidence="10">The sequence shown here is derived from an EMBL/GenBank/DDBJ whole genome shotgun (WGS) entry which is preliminary data.</text>
</comment>
<dbReference type="SUPFAM" id="SSF55874">
    <property type="entry name" value="ATPase domain of HSP90 chaperone/DNA topoisomerase II/histidine kinase"/>
    <property type="match status" value="1"/>
</dbReference>
<evidence type="ECO:0000313" key="11">
    <source>
        <dbReference type="Proteomes" id="UP000019460"/>
    </source>
</evidence>